<gene>
    <name evidence="5" type="ORF">CAOG_001447</name>
</gene>
<comment type="similarity">
    <text evidence="1">Belongs to the bacterial ribosomal protein bL19 family.</text>
</comment>
<dbReference type="Pfam" id="PF01245">
    <property type="entry name" value="Ribosomal_L19"/>
    <property type="match status" value="1"/>
</dbReference>
<dbReference type="InterPro" id="IPR038657">
    <property type="entry name" value="Ribosomal_bL19_sf"/>
</dbReference>
<dbReference type="EMBL" id="KE346361">
    <property type="protein sequence ID" value="KJE90072.1"/>
    <property type="molecule type" value="Genomic_DNA"/>
</dbReference>
<keyword evidence="6" id="KW-1185">Reference proteome</keyword>
<feature type="region of interest" description="Disordered" evidence="4">
    <location>
        <begin position="276"/>
        <end position="299"/>
    </location>
</feature>
<keyword evidence="3" id="KW-0687">Ribonucleoprotein</keyword>
<proteinExistence type="inferred from homology"/>
<feature type="region of interest" description="Disordered" evidence="4">
    <location>
        <begin position="21"/>
        <end position="56"/>
    </location>
</feature>
<dbReference type="GO" id="GO:0003735">
    <property type="term" value="F:structural constituent of ribosome"/>
    <property type="evidence" value="ECO:0007669"/>
    <property type="project" value="InterPro"/>
</dbReference>
<dbReference type="RefSeq" id="XP_004364315.1">
    <property type="nucleotide sequence ID" value="XM_004364258.2"/>
</dbReference>
<dbReference type="Proteomes" id="UP000008743">
    <property type="component" value="Unassembled WGS sequence"/>
</dbReference>
<dbReference type="SUPFAM" id="SSF50104">
    <property type="entry name" value="Translation proteins SH3-like domain"/>
    <property type="match status" value="1"/>
</dbReference>
<dbReference type="PANTHER" id="PTHR15680:SF9">
    <property type="entry name" value="LARGE RIBOSOMAL SUBUNIT PROTEIN BL19M"/>
    <property type="match status" value="1"/>
</dbReference>
<sequence>MQSAAVVAVARRGIATASSAALAGAAAAKPPPPQAKRTAPAGGAAAAAAPAKEAAPTKDAARQALRTFLAEEPFETSKTDMLSWLKRREVRLQRYNAAPVPAFDVGSIISVKYRTSMTGEDANRVTKYMGIVVKKRWNLGLSSWFTIRNVIEDEVVEFTFPTHSPRVMDITVLRPGRADRNALSKMLDRLPKKHSTFTLEGMGGRTEKQVIEVTRRAAQAKTEAAVSAEFLRARGQSLALSTVAKMRELAEKDGRQVSVDEAALAAQRAYDLATKRNKSTTVVPPASAHASRKPSGLPGISAPTATAVASLASVDINAAENMLRRENIAALYGVETLEGVDKAVQATSSGKR</sequence>
<evidence type="ECO:0000313" key="6">
    <source>
        <dbReference type="Proteomes" id="UP000008743"/>
    </source>
</evidence>
<evidence type="ECO:0000313" key="5">
    <source>
        <dbReference type="EMBL" id="KJE90072.1"/>
    </source>
</evidence>
<dbReference type="STRING" id="595528.A0A0D2VJD3"/>
<dbReference type="OrthoDB" id="432645at2759"/>
<dbReference type="PANTHER" id="PTHR15680">
    <property type="entry name" value="RIBOSOMAL PROTEIN L19"/>
    <property type="match status" value="1"/>
</dbReference>
<evidence type="ECO:0008006" key="7">
    <source>
        <dbReference type="Google" id="ProtNLM"/>
    </source>
</evidence>
<dbReference type="eggNOG" id="KOG1698">
    <property type="taxonomic scope" value="Eukaryota"/>
</dbReference>
<dbReference type="OMA" id="NILMRVD"/>
<dbReference type="GO" id="GO:0006412">
    <property type="term" value="P:translation"/>
    <property type="evidence" value="ECO:0007669"/>
    <property type="project" value="InterPro"/>
</dbReference>
<feature type="compositionally biased region" description="Low complexity" evidence="4">
    <location>
        <begin position="35"/>
        <end position="54"/>
    </location>
</feature>
<reference evidence="6" key="1">
    <citation type="submission" date="2011-02" db="EMBL/GenBank/DDBJ databases">
        <title>The Genome Sequence of Capsaspora owczarzaki ATCC 30864.</title>
        <authorList>
            <person name="Russ C."/>
            <person name="Cuomo C."/>
            <person name="Burger G."/>
            <person name="Gray M.W."/>
            <person name="Holland P.W.H."/>
            <person name="King N."/>
            <person name="Lang F.B.F."/>
            <person name="Roger A.J."/>
            <person name="Ruiz-Trillo I."/>
            <person name="Young S.K."/>
            <person name="Zeng Q."/>
            <person name="Gargeya S."/>
            <person name="Alvarado L."/>
            <person name="Berlin A."/>
            <person name="Chapman S.B."/>
            <person name="Chen Z."/>
            <person name="Freedman E."/>
            <person name="Gellesch M."/>
            <person name="Goldberg J."/>
            <person name="Griggs A."/>
            <person name="Gujja S."/>
            <person name="Heilman E."/>
            <person name="Heiman D."/>
            <person name="Howarth C."/>
            <person name="Mehta T."/>
            <person name="Neiman D."/>
            <person name="Pearson M."/>
            <person name="Roberts A."/>
            <person name="Saif S."/>
            <person name="Shea T."/>
            <person name="Shenoy N."/>
            <person name="Sisk P."/>
            <person name="Stolte C."/>
            <person name="Sykes S."/>
            <person name="White J."/>
            <person name="Yandava C."/>
            <person name="Haas B."/>
            <person name="Nusbaum C."/>
            <person name="Birren B."/>
        </authorList>
    </citation>
    <scope>NUCLEOTIDE SEQUENCE</scope>
    <source>
        <strain evidence="6">ATCC 30864</strain>
    </source>
</reference>
<evidence type="ECO:0000256" key="2">
    <source>
        <dbReference type="ARBA" id="ARBA00022980"/>
    </source>
</evidence>
<accession>A0A0D2VJD3</accession>
<keyword evidence="2" id="KW-0689">Ribosomal protein</keyword>
<name>A0A0D2VJD3_CAPO3</name>
<evidence type="ECO:0000256" key="3">
    <source>
        <dbReference type="ARBA" id="ARBA00023274"/>
    </source>
</evidence>
<dbReference type="InParanoid" id="A0A0D2VJD3"/>
<dbReference type="GO" id="GO:0005762">
    <property type="term" value="C:mitochondrial large ribosomal subunit"/>
    <property type="evidence" value="ECO:0007669"/>
    <property type="project" value="TreeGrafter"/>
</dbReference>
<dbReference type="InterPro" id="IPR001857">
    <property type="entry name" value="Ribosomal_bL19"/>
</dbReference>
<evidence type="ECO:0000256" key="4">
    <source>
        <dbReference type="SAM" id="MobiDB-lite"/>
    </source>
</evidence>
<organism evidence="5 6">
    <name type="scientific">Capsaspora owczarzaki (strain ATCC 30864)</name>
    <dbReference type="NCBI Taxonomy" id="595528"/>
    <lineage>
        <taxon>Eukaryota</taxon>
        <taxon>Filasterea</taxon>
        <taxon>Capsaspora</taxon>
    </lineage>
</organism>
<protein>
    <recommendedName>
        <fullName evidence="7">Ribosomal protein L19</fullName>
    </recommendedName>
</protein>
<dbReference type="Gene3D" id="2.30.30.790">
    <property type="match status" value="1"/>
</dbReference>
<dbReference type="InterPro" id="IPR008991">
    <property type="entry name" value="Translation_prot_SH3-like_sf"/>
</dbReference>
<evidence type="ECO:0000256" key="1">
    <source>
        <dbReference type="ARBA" id="ARBA00005781"/>
    </source>
</evidence>
<dbReference type="PhylomeDB" id="A0A0D2VJD3"/>
<dbReference type="AlphaFoldDB" id="A0A0D2VJD3"/>